<gene>
    <name evidence="1" type="ORF">SAMN05661086_01315</name>
</gene>
<reference evidence="1 2" key="1">
    <citation type="submission" date="2016-10" db="EMBL/GenBank/DDBJ databases">
        <authorList>
            <person name="de Groot N.N."/>
        </authorList>
    </citation>
    <scope>NUCLEOTIDE SEQUENCE [LARGE SCALE GENOMIC DNA]</scope>
    <source>
        <strain evidence="1 2">743A</strain>
    </source>
</reference>
<accession>A0A1I6J0I8</accession>
<protein>
    <submittedName>
        <fullName evidence="1">Acyl carrier protein</fullName>
    </submittedName>
</protein>
<evidence type="ECO:0000313" key="2">
    <source>
        <dbReference type="Proteomes" id="UP000199659"/>
    </source>
</evidence>
<dbReference type="Proteomes" id="UP000199659">
    <property type="component" value="Unassembled WGS sequence"/>
</dbReference>
<dbReference type="InterPro" id="IPR036736">
    <property type="entry name" value="ACP-like_sf"/>
</dbReference>
<keyword evidence="2" id="KW-1185">Reference proteome</keyword>
<organism evidence="1 2">
    <name type="scientific">Anaeromicropila populeti</name>
    <dbReference type="NCBI Taxonomy" id="37658"/>
    <lineage>
        <taxon>Bacteria</taxon>
        <taxon>Bacillati</taxon>
        <taxon>Bacillota</taxon>
        <taxon>Clostridia</taxon>
        <taxon>Lachnospirales</taxon>
        <taxon>Lachnospiraceae</taxon>
        <taxon>Anaeromicropila</taxon>
    </lineage>
</organism>
<dbReference type="AlphaFoldDB" id="A0A1I6J0I8"/>
<dbReference type="Gene3D" id="1.10.1200.10">
    <property type="entry name" value="ACP-like"/>
    <property type="match status" value="1"/>
</dbReference>
<proteinExistence type="predicted"/>
<dbReference type="RefSeq" id="WP_177214587.1">
    <property type="nucleotide sequence ID" value="NZ_FOYZ01000004.1"/>
</dbReference>
<dbReference type="EMBL" id="FOYZ01000004">
    <property type="protein sequence ID" value="SFR72448.1"/>
    <property type="molecule type" value="Genomic_DNA"/>
</dbReference>
<evidence type="ECO:0000313" key="1">
    <source>
        <dbReference type="EMBL" id="SFR72448.1"/>
    </source>
</evidence>
<dbReference type="SUPFAM" id="SSF47336">
    <property type="entry name" value="ACP-like"/>
    <property type="match status" value="1"/>
</dbReference>
<dbReference type="STRING" id="37658.SAMN05661086_01315"/>
<sequence length="81" mass="9533">MTNLEKYQEVLKKHLGATEEELNDEKMVYNRYPKWDSVRHMSIVAELEEKFDISFETLDITSFNQYSAGIEILEKLGVSMQ</sequence>
<name>A0A1I6J0I8_9FIRM</name>